<name>A0ABX7GWR8_9GAMM</name>
<keyword evidence="2" id="KW-0378">Hydrolase</keyword>
<dbReference type="InterPro" id="IPR000560">
    <property type="entry name" value="His_Pase_clade-2"/>
</dbReference>
<dbReference type="Gene3D" id="3.40.50.1240">
    <property type="entry name" value="Phosphoglycerate mutase-like"/>
    <property type="match status" value="2"/>
</dbReference>
<dbReference type="InterPro" id="IPR033379">
    <property type="entry name" value="Acid_Pase_AS"/>
</dbReference>
<dbReference type="InterPro" id="IPR050645">
    <property type="entry name" value="Histidine_acid_phosphatase"/>
</dbReference>
<dbReference type="InterPro" id="IPR029033">
    <property type="entry name" value="His_PPase_superfam"/>
</dbReference>
<evidence type="ECO:0000313" key="5">
    <source>
        <dbReference type="Proteomes" id="UP000663181"/>
    </source>
</evidence>
<sequence>MTFCLRLPQLLCALAVLLGCCSAAAGEQPEQSDLQWVLVLSRHGVRSPTAQPGALDAFATKPWPAWPVPPGYLTPHGKQLMRIMGAWYRDYYANAGLLPIQGCLPNNTLFVLADDEQRTLESARGLMMGFEPGCDVDIRASPKKGPQALFAHDFSQATDEDRALAAAAVLGRIGGDPSRLALANASSLELMQQTLFGCQPTACDPSLVKDRKWLKNQASSISPAQDDGLLSIKSPLHNASTFAENFYLEYTEGMPMSDVAWGRITPAQLGQLIALHSLYSDISLRTPEVASAYASDLAEGILATLQQAAGADISNKAIGPAKAKIVFLVGHDTNIETLAGMLDLHWLLPEQPADPTSPGGALVFELRHRKQSGQYVVRAYYVAQSMDQMRNTTTLDRAHPPSMAPIFIPGCSDASAGYDCPLDRLSDLVQQRSGLTKSH</sequence>
<organism evidence="4 5">
    <name type="scientific">Dyella caseinilytica</name>
    <dbReference type="NCBI Taxonomy" id="1849581"/>
    <lineage>
        <taxon>Bacteria</taxon>
        <taxon>Pseudomonadati</taxon>
        <taxon>Pseudomonadota</taxon>
        <taxon>Gammaproteobacteria</taxon>
        <taxon>Lysobacterales</taxon>
        <taxon>Rhodanobacteraceae</taxon>
        <taxon>Dyella</taxon>
    </lineage>
</organism>
<evidence type="ECO:0000256" key="3">
    <source>
        <dbReference type="SAM" id="SignalP"/>
    </source>
</evidence>
<evidence type="ECO:0000256" key="1">
    <source>
        <dbReference type="ARBA" id="ARBA00005375"/>
    </source>
</evidence>
<gene>
    <name evidence="4" type="ORF">ISN74_19960</name>
</gene>
<feature type="chain" id="PRO_5046444658" evidence="3">
    <location>
        <begin position="26"/>
        <end position="439"/>
    </location>
</feature>
<feature type="signal peptide" evidence="3">
    <location>
        <begin position="1"/>
        <end position="25"/>
    </location>
</feature>
<keyword evidence="5" id="KW-1185">Reference proteome</keyword>
<comment type="similarity">
    <text evidence="1">Belongs to the histidine acid phosphatase family.</text>
</comment>
<protein>
    <submittedName>
        <fullName evidence="4">Histidine-type phosphatase</fullName>
    </submittedName>
</protein>
<keyword evidence="3" id="KW-0732">Signal</keyword>
<proteinExistence type="inferred from homology"/>
<dbReference type="Pfam" id="PF00328">
    <property type="entry name" value="His_Phos_2"/>
    <property type="match status" value="2"/>
</dbReference>
<dbReference type="PANTHER" id="PTHR11567">
    <property type="entry name" value="ACID PHOSPHATASE-RELATED"/>
    <property type="match status" value="1"/>
</dbReference>
<reference evidence="4 5" key="1">
    <citation type="submission" date="2020-10" db="EMBL/GenBank/DDBJ databases">
        <title>Phylogeny of dyella-like bacteria.</title>
        <authorList>
            <person name="Fu J."/>
        </authorList>
    </citation>
    <scope>NUCLEOTIDE SEQUENCE [LARGE SCALE GENOMIC DNA]</scope>
    <source>
        <strain evidence="4 5">DHOB09</strain>
    </source>
</reference>
<dbReference type="RefSeq" id="WP_188795749.1">
    <property type="nucleotide sequence ID" value="NZ_BMIZ01000001.1"/>
</dbReference>
<dbReference type="PROSITE" id="PS51257">
    <property type="entry name" value="PROKAR_LIPOPROTEIN"/>
    <property type="match status" value="1"/>
</dbReference>
<dbReference type="SUPFAM" id="SSF53254">
    <property type="entry name" value="Phosphoglycerate mutase-like"/>
    <property type="match status" value="1"/>
</dbReference>
<dbReference type="PANTHER" id="PTHR11567:SF110">
    <property type="entry name" value="2-PHOSPHOXYLOSE PHOSPHATASE 1"/>
    <property type="match status" value="1"/>
</dbReference>
<dbReference type="PROSITE" id="PS00616">
    <property type="entry name" value="HIS_ACID_PHOSPHAT_1"/>
    <property type="match status" value="1"/>
</dbReference>
<dbReference type="EMBL" id="CP064030">
    <property type="protein sequence ID" value="QRN53645.1"/>
    <property type="molecule type" value="Genomic_DNA"/>
</dbReference>
<dbReference type="CDD" id="cd07061">
    <property type="entry name" value="HP_HAP_like"/>
    <property type="match status" value="1"/>
</dbReference>
<evidence type="ECO:0000256" key="2">
    <source>
        <dbReference type="ARBA" id="ARBA00022801"/>
    </source>
</evidence>
<evidence type="ECO:0000313" key="4">
    <source>
        <dbReference type="EMBL" id="QRN53645.1"/>
    </source>
</evidence>
<dbReference type="Proteomes" id="UP000663181">
    <property type="component" value="Chromosome"/>
</dbReference>
<accession>A0ABX7GWR8</accession>